<protein>
    <submittedName>
        <fullName evidence="1">Uncharacterized protein</fullName>
    </submittedName>
</protein>
<dbReference type="AlphaFoldDB" id="A0A8X7BR33"/>
<dbReference type="Proteomes" id="UP000886998">
    <property type="component" value="Unassembled WGS sequence"/>
</dbReference>
<evidence type="ECO:0000313" key="1">
    <source>
        <dbReference type="EMBL" id="GFY39109.1"/>
    </source>
</evidence>
<keyword evidence="2" id="KW-1185">Reference proteome</keyword>
<name>A0A8X7BR33_9ARAC</name>
<dbReference type="EMBL" id="BMAV01001211">
    <property type="protein sequence ID" value="GFY39109.1"/>
    <property type="molecule type" value="Genomic_DNA"/>
</dbReference>
<evidence type="ECO:0000313" key="2">
    <source>
        <dbReference type="Proteomes" id="UP000886998"/>
    </source>
</evidence>
<reference evidence="1" key="1">
    <citation type="submission" date="2020-08" db="EMBL/GenBank/DDBJ databases">
        <title>Multicomponent nature underlies the extraordinary mechanical properties of spider dragline silk.</title>
        <authorList>
            <person name="Kono N."/>
            <person name="Nakamura H."/>
            <person name="Mori M."/>
            <person name="Yoshida Y."/>
            <person name="Ohtoshi R."/>
            <person name="Malay A.D."/>
            <person name="Moran D.A.P."/>
            <person name="Tomita M."/>
            <person name="Numata K."/>
            <person name="Arakawa K."/>
        </authorList>
    </citation>
    <scope>NUCLEOTIDE SEQUENCE</scope>
</reference>
<dbReference type="OrthoDB" id="6449271at2759"/>
<proteinExistence type="predicted"/>
<accession>A0A8X7BR33</accession>
<organism evidence="1 2">
    <name type="scientific">Trichonephila inaurata madagascariensis</name>
    <dbReference type="NCBI Taxonomy" id="2747483"/>
    <lineage>
        <taxon>Eukaryota</taxon>
        <taxon>Metazoa</taxon>
        <taxon>Ecdysozoa</taxon>
        <taxon>Arthropoda</taxon>
        <taxon>Chelicerata</taxon>
        <taxon>Arachnida</taxon>
        <taxon>Araneae</taxon>
        <taxon>Araneomorphae</taxon>
        <taxon>Entelegynae</taxon>
        <taxon>Araneoidea</taxon>
        <taxon>Nephilidae</taxon>
        <taxon>Trichonephila</taxon>
        <taxon>Trichonephila inaurata</taxon>
    </lineage>
</organism>
<comment type="caution">
    <text evidence="1">The sequence shown here is derived from an EMBL/GenBank/DDBJ whole genome shotgun (WGS) entry which is preliminary data.</text>
</comment>
<sequence>MGEAWGSPVILDLTLQKINNSQQEMSYITKLRNVIKFQTATEREYEYLKKSSFYNSLIFQKNQEALLEVCLSHALKKVVKYCEVVHNIEPFRRWDMIKFDIDEFREAQIPVLRREIQDPRNIEYIPRNQFLVADFSNSKRWEFLNNWQSCGSREIRLFTNKHLGDLEIPDVDYLDSLHKSSWRRVYDYNLLLLSCMDKDIAAYIKEQTKISKPMNIFKQILNREWGEPFDPFEVLKSIASPYYYVLPHQNERERSEFQSFFPWIQTTNGSSYISLSFKSRLIIAETTF</sequence>
<gene>
    <name evidence="1" type="primary">NCL1_20329</name>
    <name evidence="1" type="ORF">TNIN_44961</name>
</gene>